<dbReference type="Proteomes" id="UP000242414">
    <property type="component" value="Unassembled WGS sequence"/>
</dbReference>
<feature type="compositionally biased region" description="Polar residues" evidence="1">
    <location>
        <begin position="46"/>
        <end position="58"/>
    </location>
</feature>
<sequence>MSNEEWQLPMPSGISLNHHSFTVDLLKQFNCETSDISSVEIESIQSTTDVNTNTTKPDTSQKDQRQQQQQQRQQRRRSAGDLIRKSSSYFKKWNEPLTWTLKRKKHKDYPPPVQNIFTQKKLSKIAINTTISIAPSSQQPSGSIKDIQPPIITQYPPTPLKYSPIEPLPESMVDTHKKRRTLHRLSVPILKITSALQQKTEDDILRRRRSDSDLVYHLGDTRHNNSSFLTKKWNKLIHTCKRGFKKKRHPPIHL</sequence>
<reference evidence="2" key="1">
    <citation type="journal article" date="2016" name="Proc. Natl. Acad. Sci. U.S.A.">
        <title>Lipid metabolic changes in an early divergent fungus govern the establishment of a mutualistic symbiosis with endobacteria.</title>
        <authorList>
            <person name="Lastovetsky O.A."/>
            <person name="Gaspar M.L."/>
            <person name="Mondo S.J."/>
            <person name="LaButti K.M."/>
            <person name="Sandor L."/>
            <person name="Grigoriev I.V."/>
            <person name="Henry S.A."/>
            <person name="Pawlowska T.E."/>
        </authorList>
    </citation>
    <scope>NUCLEOTIDE SEQUENCE [LARGE SCALE GENOMIC DNA]</scope>
    <source>
        <strain evidence="2">ATCC 52814</strain>
    </source>
</reference>
<dbReference type="AlphaFoldDB" id="A0A1X0RAY3"/>
<feature type="region of interest" description="Disordered" evidence="1">
    <location>
        <begin position="46"/>
        <end position="85"/>
    </location>
</feature>
<protein>
    <submittedName>
        <fullName evidence="2">Uncharacterized protein</fullName>
    </submittedName>
</protein>
<name>A0A1X0RAY3_RHIZD</name>
<accession>A0A1X0RAY3</accession>
<evidence type="ECO:0000313" key="2">
    <source>
        <dbReference type="EMBL" id="ORE09152.1"/>
    </source>
</evidence>
<evidence type="ECO:0000256" key="1">
    <source>
        <dbReference type="SAM" id="MobiDB-lite"/>
    </source>
</evidence>
<dbReference type="VEuPathDB" id="FungiDB:BCV72DRAFT_261000"/>
<gene>
    <name evidence="2" type="ORF">BCV72DRAFT_261000</name>
</gene>
<dbReference type="EMBL" id="KV921879">
    <property type="protein sequence ID" value="ORE09152.1"/>
    <property type="molecule type" value="Genomic_DNA"/>
</dbReference>
<organism evidence="2">
    <name type="scientific">Rhizopus microsporus var. microsporus</name>
    <dbReference type="NCBI Taxonomy" id="86635"/>
    <lineage>
        <taxon>Eukaryota</taxon>
        <taxon>Fungi</taxon>
        <taxon>Fungi incertae sedis</taxon>
        <taxon>Mucoromycota</taxon>
        <taxon>Mucoromycotina</taxon>
        <taxon>Mucoromycetes</taxon>
        <taxon>Mucorales</taxon>
        <taxon>Mucorineae</taxon>
        <taxon>Rhizopodaceae</taxon>
        <taxon>Rhizopus</taxon>
    </lineage>
</organism>
<dbReference type="OrthoDB" id="2228080at2759"/>
<proteinExistence type="predicted"/>